<feature type="compositionally biased region" description="Low complexity" evidence="5">
    <location>
        <begin position="499"/>
        <end position="512"/>
    </location>
</feature>
<protein>
    <recommendedName>
        <fullName evidence="9">MFS transporter</fullName>
    </recommendedName>
</protein>
<dbReference type="PANTHER" id="PTHR23507:SF1">
    <property type="entry name" value="FI18259P1-RELATED"/>
    <property type="match status" value="1"/>
</dbReference>
<feature type="transmembrane region" description="Helical" evidence="6">
    <location>
        <begin position="462"/>
        <end position="478"/>
    </location>
</feature>
<feature type="transmembrane region" description="Helical" evidence="6">
    <location>
        <begin position="216"/>
        <end position="237"/>
    </location>
</feature>
<keyword evidence="4 6" id="KW-0472">Membrane</keyword>
<keyword evidence="8" id="KW-1185">Reference proteome</keyword>
<evidence type="ECO:0000256" key="3">
    <source>
        <dbReference type="ARBA" id="ARBA00022989"/>
    </source>
</evidence>
<organism evidence="7 8">
    <name type="scientific">Phyllosticta citribraziliensis</name>
    <dbReference type="NCBI Taxonomy" id="989973"/>
    <lineage>
        <taxon>Eukaryota</taxon>
        <taxon>Fungi</taxon>
        <taxon>Dikarya</taxon>
        <taxon>Ascomycota</taxon>
        <taxon>Pezizomycotina</taxon>
        <taxon>Dothideomycetes</taxon>
        <taxon>Dothideomycetes incertae sedis</taxon>
        <taxon>Botryosphaeriales</taxon>
        <taxon>Phyllostictaceae</taxon>
        <taxon>Phyllosticta</taxon>
    </lineage>
</organism>
<feature type="compositionally biased region" description="Polar residues" evidence="5">
    <location>
        <begin position="610"/>
        <end position="622"/>
    </location>
</feature>
<feature type="region of interest" description="Disordered" evidence="5">
    <location>
        <begin position="272"/>
        <end position="312"/>
    </location>
</feature>
<evidence type="ECO:0000256" key="5">
    <source>
        <dbReference type="SAM" id="MobiDB-lite"/>
    </source>
</evidence>
<dbReference type="InterPro" id="IPR036259">
    <property type="entry name" value="MFS_trans_sf"/>
</dbReference>
<feature type="transmembrane region" description="Helical" evidence="6">
    <location>
        <begin position="434"/>
        <end position="456"/>
    </location>
</feature>
<name>A0ABR1LNB3_9PEZI</name>
<proteinExistence type="predicted"/>
<evidence type="ECO:0000256" key="1">
    <source>
        <dbReference type="ARBA" id="ARBA00004141"/>
    </source>
</evidence>
<keyword evidence="2 6" id="KW-0812">Transmembrane</keyword>
<gene>
    <name evidence="7" type="ORF">J3D65DRAFT_445633</name>
</gene>
<accession>A0ABR1LNB3</accession>
<dbReference type="SUPFAM" id="SSF103473">
    <property type="entry name" value="MFS general substrate transporter"/>
    <property type="match status" value="1"/>
</dbReference>
<feature type="region of interest" description="Disordered" evidence="5">
    <location>
        <begin position="493"/>
        <end position="522"/>
    </location>
</feature>
<feature type="transmembrane region" description="Helical" evidence="6">
    <location>
        <begin position="243"/>
        <end position="263"/>
    </location>
</feature>
<dbReference type="Proteomes" id="UP001360953">
    <property type="component" value="Unassembled WGS sequence"/>
</dbReference>
<dbReference type="PANTHER" id="PTHR23507">
    <property type="entry name" value="ZGC:174356"/>
    <property type="match status" value="1"/>
</dbReference>
<dbReference type="GeneID" id="92029201"/>
<feature type="compositionally biased region" description="Low complexity" evidence="5">
    <location>
        <begin position="292"/>
        <end position="305"/>
    </location>
</feature>
<evidence type="ECO:0000256" key="2">
    <source>
        <dbReference type="ARBA" id="ARBA00022692"/>
    </source>
</evidence>
<feature type="transmembrane region" description="Helical" evidence="6">
    <location>
        <begin position="562"/>
        <end position="587"/>
    </location>
</feature>
<dbReference type="RefSeq" id="XP_066653957.1">
    <property type="nucleotide sequence ID" value="XM_066796295.1"/>
</dbReference>
<feature type="transmembrane region" description="Helical" evidence="6">
    <location>
        <begin position="338"/>
        <end position="360"/>
    </location>
</feature>
<feature type="transmembrane region" description="Helical" evidence="6">
    <location>
        <begin position="527"/>
        <end position="550"/>
    </location>
</feature>
<evidence type="ECO:0000256" key="6">
    <source>
        <dbReference type="SAM" id="Phobius"/>
    </source>
</evidence>
<evidence type="ECO:0008006" key="9">
    <source>
        <dbReference type="Google" id="ProtNLM"/>
    </source>
</evidence>
<dbReference type="EMBL" id="JBBPEH010000008">
    <property type="protein sequence ID" value="KAK7535232.1"/>
    <property type="molecule type" value="Genomic_DNA"/>
</dbReference>
<reference evidence="7 8" key="1">
    <citation type="submission" date="2024-04" db="EMBL/GenBank/DDBJ databases">
        <title>Phyllosticta paracitricarpa is synonymous to the EU quarantine fungus P. citricarpa based on phylogenomic analyses.</title>
        <authorList>
            <consortium name="Lawrence Berkeley National Laboratory"/>
            <person name="Van ingen-buijs V.A."/>
            <person name="Van westerhoven A.C."/>
            <person name="Haridas S."/>
            <person name="Skiadas P."/>
            <person name="Martin F."/>
            <person name="Groenewald J.Z."/>
            <person name="Crous P.W."/>
            <person name="Seidl M.F."/>
        </authorList>
    </citation>
    <scope>NUCLEOTIDE SEQUENCE [LARGE SCALE GENOMIC DNA]</scope>
    <source>
        <strain evidence="7 8">CPC 17464</strain>
    </source>
</reference>
<comment type="caution">
    <text evidence="7">The sequence shown here is derived from an EMBL/GenBank/DDBJ whole genome shotgun (WGS) entry which is preliminary data.</text>
</comment>
<comment type="subcellular location">
    <subcellularLocation>
        <location evidence="1">Membrane</location>
        <topology evidence="1">Multi-pass membrane protein</topology>
    </subcellularLocation>
</comment>
<feature type="transmembrane region" description="Helical" evidence="6">
    <location>
        <begin position="372"/>
        <end position="397"/>
    </location>
</feature>
<evidence type="ECO:0000313" key="8">
    <source>
        <dbReference type="Proteomes" id="UP001360953"/>
    </source>
</evidence>
<evidence type="ECO:0000313" key="7">
    <source>
        <dbReference type="EMBL" id="KAK7535232.1"/>
    </source>
</evidence>
<evidence type="ECO:0000256" key="4">
    <source>
        <dbReference type="ARBA" id="ARBA00023136"/>
    </source>
</evidence>
<feature type="compositionally biased region" description="Basic and acidic residues" evidence="5">
    <location>
        <begin position="588"/>
        <end position="597"/>
    </location>
</feature>
<sequence length="622" mass="66169">MANTRHASNDFPPSSINAGKVCQVLRKRKVELSWSTMSRGGVMQGYHLASHHPSEDEVTPLLATGAASDIDSTSRVTRNPRATHWPYAALLCGLLSLVADLGDGITAAPEVRLFEMAVCRDYYRTHEPRLIGPPPLSYVPEKYCKVKDIQVELAYLRAVLKILTTVPGYFHTLFPVRLVWASSLFQFIGGGHRVIGAIMNTIIVDVAPQTARTTSFYLLGAAIRVTDMLAAIAGSALLERDIWLPYEIATPVLLLSLPICLAMPETLIKTERRTTTQAKTTESRKDSGAMVSPSSSSAAAASSAPQEPFSNRPNLRDRLKAICPSLVSPKHLLSPLSLVFFIVFLKTFALASNTLFLQYASAALHWSIARAGYLLSIKGALSLAVLIGLPVLGRWLMGGAARRRTSRVERQEEALEGEDDKDEKATGTRMVDVWVARGSLGLLAVGCWCVAGAGAAGHRGPGVMIFGLILLSLGNGITQTMRGLVAHFSASSCQKPRSSRPSSPCSASSSSPSPRPAPPRSSGTGNLYGTLVLFELAAILLGNAAFAALYGAGADLNGGGGAWLGLPFWVAGVTFFLAMLVAAALPAKDKQKRDGKQKGRGRIGGGGGCSSSKTTKQFGRVG</sequence>
<feature type="region of interest" description="Disordered" evidence="5">
    <location>
        <begin position="588"/>
        <end position="622"/>
    </location>
</feature>
<keyword evidence="3 6" id="KW-1133">Transmembrane helix</keyword>